<name>A0A9P0FHU0_BRAAE</name>
<feature type="compositionally biased region" description="Polar residues" evidence="1">
    <location>
        <begin position="20"/>
        <end position="75"/>
    </location>
</feature>
<organism evidence="2 3">
    <name type="scientific">Brassicogethes aeneus</name>
    <name type="common">Rape pollen beetle</name>
    <name type="synonym">Meligethes aeneus</name>
    <dbReference type="NCBI Taxonomy" id="1431903"/>
    <lineage>
        <taxon>Eukaryota</taxon>
        <taxon>Metazoa</taxon>
        <taxon>Ecdysozoa</taxon>
        <taxon>Arthropoda</taxon>
        <taxon>Hexapoda</taxon>
        <taxon>Insecta</taxon>
        <taxon>Pterygota</taxon>
        <taxon>Neoptera</taxon>
        <taxon>Endopterygota</taxon>
        <taxon>Coleoptera</taxon>
        <taxon>Polyphaga</taxon>
        <taxon>Cucujiformia</taxon>
        <taxon>Nitidulidae</taxon>
        <taxon>Meligethinae</taxon>
        <taxon>Brassicogethes</taxon>
    </lineage>
</organism>
<accession>A0A9P0FHU0</accession>
<reference evidence="2" key="1">
    <citation type="submission" date="2021-12" db="EMBL/GenBank/DDBJ databases">
        <authorList>
            <person name="King R."/>
        </authorList>
    </citation>
    <scope>NUCLEOTIDE SEQUENCE</scope>
</reference>
<protein>
    <submittedName>
        <fullName evidence="2">Uncharacterized protein</fullName>
    </submittedName>
</protein>
<proteinExistence type="predicted"/>
<dbReference type="AlphaFoldDB" id="A0A9P0FHU0"/>
<feature type="region of interest" description="Disordered" evidence="1">
    <location>
        <begin position="20"/>
        <end position="101"/>
    </location>
</feature>
<evidence type="ECO:0000256" key="1">
    <source>
        <dbReference type="SAM" id="MobiDB-lite"/>
    </source>
</evidence>
<evidence type="ECO:0000313" key="3">
    <source>
        <dbReference type="Proteomes" id="UP001154078"/>
    </source>
</evidence>
<dbReference type="EMBL" id="OV121135">
    <property type="protein sequence ID" value="CAH0555421.1"/>
    <property type="molecule type" value="Genomic_DNA"/>
</dbReference>
<dbReference type="OrthoDB" id="6609991at2759"/>
<feature type="compositionally biased region" description="Polar residues" evidence="1">
    <location>
        <begin position="85"/>
        <end position="101"/>
    </location>
</feature>
<keyword evidence="3" id="KW-1185">Reference proteome</keyword>
<gene>
    <name evidence="2" type="ORF">MELIAE_LOCUS6798</name>
</gene>
<sequence length="503" mass="56173">MPFGNMSEIPYTYGQQQFDSMNCTNYESQNNSQSPKRASQKAARTQSSNRSSLKGQSAQQATQNSNRSSLKGQSPGQPPRRDVTQIKSNKSPSIDKSSKQGGNIVECSACKSQRSSVIDQSLRQGGDAVDCLTCRSEIQDTTGGNQPAGDACSCSEDEDINPSQYGAVEEAPCNRTTCSKLDDEKQILDDIENKDIACINPDQVMKLVEKERTEVETFSTMASAYVPFNPSNFSPKQKLQQIRMNSETMAMLYKTILNPSPSADEAQYEPTPEMMVSIMQAIERKVEPTVDPTRQFNALFTSNKFDELVKMSPVAEGYFQDIVVPLSEAQHLHEELITRELRIATYKMEKAFRGKEDERPRNNLFAEVKPEVPLKEEKIKTTFEMQGDSPWGEEDLMPATNVIGAGPGPLVEAEDVKAMEGDGPKVIAMTKGIEYFVETETPLYESKVQLRGTNPPLYFPGYVYALPYTEDPVHLAKSPSEVFQKAWKSIHPNYFTERSVIYL</sequence>
<dbReference type="Proteomes" id="UP001154078">
    <property type="component" value="Chromosome 4"/>
</dbReference>
<evidence type="ECO:0000313" key="2">
    <source>
        <dbReference type="EMBL" id="CAH0555421.1"/>
    </source>
</evidence>